<feature type="region of interest" description="Disordered" evidence="2">
    <location>
        <begin position="1"/>
        <end position="79"/>
    </location>
</feature>
<proteinExistence type="predicted"/>
<organism evidence="3 4">
    <name type="scientific">Naematelia encephala</name>
    <dbReference type="NCBI Taxonomy" id="71784"/>
    <lineage>
        <taxon>Eukaryota</taxon>
        <taxon>Fungi</taxon>
        <taxon>Dikarya</taxon>
        <taxon>Basidiomycota</taxon>
        <taxon>Agaricomycotina</taxon>
        <taxon>Tremellomycetes</taxon>
        <taxon>Tremellales</taxon>
        <taxon>Naemateliaceae</taxon>
        <taxon>Naematelia</taxon>
    </lineage>
</organism>
<sequence length="669" mass="74689">MSKRYFQQPVARPVSPHPAGPPSYTFWKHASQTPSNPDCKLPTNEEPLTETSSHSNNTRPFTASNGGPPRSEMAKRTHQPQALGLHTDQRDLGAADSLEIPKGSSSTQPDNKGFRFGPTGKIIVNSWRSGTVSQAVDFSNPPTSRDSIEYRSTDNTFDDHVPSLNRPTIEKNLEPPLTATTVRAARSPARDQLSWSLTQRNVPSHINPGPRRAPPIQALYGNLAMYDRTMSRQLQGAHSQCLRQELEMKKLRDQVNDRDQIICTKEAEVAHTGEQLKKLQDEKTAVEASLLSIVSISKKLHTDQEEFARTRQLQVTALQKELDLKQDELAAEKLARNQLRVTLDGIQKSVEAGKEAVSTLNHLRMDSQATTRELATVNSALVQARVEVKEKNALLQASQRSFIQASEKLRDIETTISTLLAAIATQLKFFETGVLKAPATILEVLDTIQSLQTSCSSLNDQLSHTKSELALERAHNSDLQGRFEPEQPETLISDLDGLDEDVGALQSSALHKLKTKLAEKDRDARSWEEALQKMSSDMEMRNIQLQSRAEEIKSLQALLEELKSEKVQLSADLTVAEGEKANLQKLLDSKEVESKKVQSTTGHQQELQRLRDQITGSDQREKVANSKLRDTTVELEDTRRQLKELSKTEMSDIRSPLERYQANELVSSS</sequence>
<dbReference type="InParanoid" id="A0A1Y2B7X0"/>
<dbReference type="EMBL" id="MCFC01000018">
    <property type="protein sequence ID" value="ORY30786.1"/>
    <property type="molecule type" value="Genomic_DNA"/>
</dbReference>
<evidence type="ECO:0000256" key="2">
    <source>
        <dbReference type="SAM" id="MobiDB-lite"/>
    </source>
</evidence>
<feature type="compositionally biased region" description="Polar residues" evidence="2">
    <location>
        <begin position="135"/>
        <end position="145"/>
    </location>
</feature>
<feature type="region of interest" description="Disordered" evidence="2">
    <location>
        <begin position="135"/>
        <end position="171"/>
    </location>
</feature>
<feature type="coiled-coil region" evidence="1">
    <location>
        <begin position="510"/>
        <end position="593"/>
    </location>
</feature>
<keyword evidence="1" id="KW-0175">Coiled coil</keyword>
<evidence type="ECO:0000313" key="4">
    <source>
        <dbReference type="Proteomes" id="UP000193986"/>
    </source>
</evidence>
<feature type="region of interest" description="Disordered" evidence="2">
    <location>
        <begin position="613"/>
        <end position="635"/>
    </location>
</feature>
<evidence type="ECO:0000313" key="3">
    <source>
        <dbReference type="EMBL" id="ORY30786.1"/>
    </source>
</evidence>
<accession>A0A1Y2B7X0</accession>
<protein>
    <submittedName>
        <fullName evidence="3">Uncharacterized protein</fullName>
    </submittedName>
</protein>
<evidence type="ECO:0000256" key="1">
    <source>
        <dbReference type="SAM" id="Coils"/>
    </source>
</evidence>
<dbReference type="Proteomes" id="UP000193986">
    <property type="component" value="Unassembled WGS sequence"/>
</dbReference>
<reference evidence="3 4" key="1">
    <citation type="submission" date="2016-07" db="EMBL/GenBank/DDBJ databases">
        <title>Pervasive Adenine N6-methylation of Active Genes in Fungi.</title>
        <authorList>
            <consortium name="DOE Joint Genome Institute"/>
            <person name="Mondo S.J."/>
            <person name="Dannebaum R.O."/>
            <person name="Kuo R.C."/>
            <person name="Labutti K."/>
            <person name="Haridas S."/>
            <person name="Kuo A."/>
            <person name="Salamov A."/>
            <person name="Ahrendt S.R."/>
            <person name="Lipzen A."/>
            <person name="Sullivan W."/>
            <person name="Andreopoulos W.B."/>
            <person name="Clum A."/>
            <person name="Lindquist E."/>
            <person name="Daum C."/>
            <person name="Ramamoorthy G.K."/>
            <person name="Gryganskyi A."/>
            <person name="Culley D."/>
            <person name="Magnuson J.K."/>
            <person name="James T.Y."/>
            <person name="O'Malley M.A."/>
            <person name="Stajich J.E."/>
            <person name="Spatafora J.W."/>
            <person name="Visel A."/>
            <person name="Grigoriev I.V."/>
        </authorList>
    </citation>
    <scope>NUCLEOTIDE SEQUENCE [LARGE SCALE GENOMIC DNA]</scope>
    <source>
        <strain evidence="3 4">68-887.2</strain>
    </source>
</reference>
<name>A0A1Y2B7X0_9TREE</name>
<gene>
    <name evidence="3" type="ORF">BCR39DRAFT_105326</name>
</gene>
<feature type="compositionally biased region" description="Basic and acidic residues" evidence="2">
    <location>
        <begin position="146"/>
        <end position="161"/>
    </location>
</feature>
<keyword evidence="4" id="KW-1185">Reference proteome</keyword>
<feature type="region of interest" description="Disordered" evidence="2">
    <location>
        <begin position="97"/>
        <end position="117"/>
    </location>
</feature>
<dbReference type="AlphaFoldDB" id="A0A1Y2B7X0"/>
<feature type="compositionally biased region" description="Polar residues" evidence="2">
    <location>
        <begin position="49"/>
        <end position="65"/>
    </location>
</feature>
<comment type="caution">
    <text evidence="3">The sequence shown here is derived from an EMBL/GenBank/DDBJ whole genome shotgun (WGS) entry which is preliminary data.</text>
</comment>